<name>A0A413DGN9_9FIRM</name>
<dbReference type="Pfam" id="PF02086">
    <property type="entry name" value="MethyltransfD12"/>
    <property type="match status" value="1"/>
</dbReference>
<dbReference type="GO" id="GO:0009007">
    <property type="term" value="F:site-specific DNA-methyltransferase (adenine-specific) activity"/>
    <property type="evidence" value="ECO:0007669"/>
    <property type="project" value="UniProtKB-EC"/>
</dbReference>
<dbReference type="GO" id="GO:0043565">
    <property type="term" value="F:sequence-specific DNA binding"/>
    <property type="evidence" value="ECO:0007669"/>
    <property type="project" value="TreeGrafter"/>
</dbReference>
<organism evidence="7 8">
    <name type="scientific">Agathobacter rectalis</name>
    <dbReference type="NCBI Taxonomy" id="39491"/>
    <lineage>
        <taxon>Bacteria</taxon>
        <taxon>Bacillati</taxon>
        <taxon>Bacillota</taxon>
        <taxon>Clostridia</taxon>
        <taxon>Lachnospirales</taxon>
        <taxon>Lachnospiraceae</taxon>
        <taxon>Agathobacter</taxon>
    </lineage>
</organism>
<evidence type="ECO:0000256" key="3">
    <source>
        <dbReference type="ARBA" id="ARBA00022603"/>
    </source>
</evidence>
<dbReference type="InterPro" id="IPR002052">
    <property type="entry name" value="DNA_methylase_N6_adenine_CS"/>
</dbReference>
<dbReference type="EC" id="2.1.1.72" evidence="2"/>
<gene>
    <name evidence="7" type="ORF">DWV45_14525</name>
</gene>
<dbReference type="GO" id="GO:1904047">
    <property type="term" value="F:S-adenosyl-L-methionine binding"/>
    <property type="evidence" value="ECO:0007669"/>
    <property type="project" value="TreeGrafter"/>
</dbReference>
<sequence length="248" mass="28725">MKYMGSKAKITKYIVPIIQRKIDESGARYYVEPFAGGCNVIDKIKAEYRIASDSNKYLIALFQHLQDGGELPEHITREEYNKAREAYRTGDNSLQAWYIGAVGFLASYNGRFYDGGYAGYGKDKGRVRDYYKESRNNILMQMQQGGISGIDFSCRDYKSYTPQGCVIYCDPPYEGTKKYGNAKDFDYLEFWETMRKWSRRNNIVLISELQAPDDFITIWEKEVDRSMKAKEHFRATEKLFMWGGGNGQ</sequence>
<dbReference type="PROSITE" id="PS00092">
    <property type="entry name" value="N6_MTASE"/>
    <property type="match status" value="1"/>
</dbReference>
<proteinExistence type="inferred from homology"/>
<dbReference type="PANTHER" id="PTHR30481">
    <property type="entry name" value="DNA ADENINE METHYLASE"/>
    <property type="match status" value="1"/>
</dbReference>
<evidence type="ECO:0000313" key="8">
    <source>
        <dbReference type="Proteomes" id="UP000283683"/>
    </source>
</evidence>
<dbReference type="SUPFAM" id="SSF53335">
    <property type="entry name" value="S-adenosyl-L-methionine-dependent methyltransferases"/>
    <property type="match status" value="1"/>
</dbReference>
<evidence type="ECO:0000256" key="5">
    <source>
        <dbReference type="ARBA" id="ARBA00022691"/>
    </source>
</evidence>
<dbReference type="GO" id="GO:0006298">
    <property type="term" value="P:mismatch repair"/>
    <property type="evidence" value="ECO:0007669"/>
    <property type="project" value="TreeGrafter"/>
</dbReference>
<keyword evidence="4" id="KW-0808">Transferase</keyword>
<keyword evidence="5" id="KW-0949">S-adenosyl-L-methionine</keyword>
<protein>
    <recommendedName>
        <fullName evidence="2">site-specific DNA-methyltransferase (adenine-specific)</fullName>
        <ecNumber evidence="2">2.1.1.72</ecNumber>
    </recommendedName>
</protein>
<evidence type="ECO:0000256" key="4">
    <source>
        <dbReference type="ARBA" id="ARBA00022679"/>
    </source>
</evidence>
<dbReference type="Proteomes" id="UP000283683">
    <property type="component" value="Unassembled WGS sequence"/>
</dbReference>
<keyword evidence="3 7" id="KW-0489">Methyltransferase</keyword>
<comment type="similarity">
    <text evidence="1">Belongs to the N(4)/N(6)-methyltransferase family.</text>
</comment>
<comment type="caution">
    <text evidence="7">The sequence shown here is derived from an EMBL/GenBank/DDBJ whole genome shotgun (WGS) entry which is preliminary data.</text>
</comment>
<reference evidence="7 8" key="1">
    <citation type="submission" date="2018-08" db="EMBL/GenBank/DDBJ databases">
        <title>A genome reference for cultivated species of the human gut microbiota.</title>
        <authorList>
            <person name="Zou Y."/>
            <person name="Xue W."/>
            <person name="Luo G."/>
        </authorList>
    </citation>
    <scope>NUCLEOTIDE SEQUENCE [LARGE SCALE GENOMIC DNA]</scope>
    <source>
        <strain evidence="7 8">AF06-19</strain>
    </source>
</reference>
<comment type="catalytic activity">
    <reaction evidence="6">
        <text>a 2'-deoxyadenosine in DNA + S-adenosyl-L-methionine = an N(6)-methyl-2'-deoxyadenosine in DNA + S-adenosyl-L-homocysteine + H(+)</text>
        <dbReference type="Rhea" id="RHEA:15197"/>
        <dbReference type="Rhea" id="RHEA-COMP:12418"/>
        <dbReference type="Rhea" id="RHEA-COMP:12419"/>
        <dbReference type="ChEBI" id="CHEBI:15378"/>
        <dbReference type="ChEBI" id="CHEBI:57856"/>
        <dbReference type="ChEBI" id="CHEBI:59789"/>
        <dbReference type="ChEBI" id="CHEBI:90615"/>
        <dbReference type="ChEBI" id="CHEBI:90616"/>
        <dbReference type="EC" id="2.1.1.72"/>
    </reaction>
</comment>
<evidence type="ECO:0000256" key="2">
    <source>
        <dbReference type="ARBA" id="ARBA00011900"/>
    </source>
</evidence>
<dbReference type="GO" id="GO:0009307">
    <property type="term" value="P:DNA restriction-modification system"/>
    <property type="evidence" value="ECO:0007669"/>
    <property type="project" value="InterPro"/>
</dbReference>
<evidence type="ECO:0000256" key="1">
    <source>
        <dbReference type="ARBA" id="ARBA00006594"/>
    </source>
</evidence>
<dbReference type="Gene3D" id="1.10.1020.10">
    <property type="entry name" value="Adenine-specific Methyltransferase, Domain 2"/>
    <property type="match status" value="1"/>
</dbReference>
<dbReference type="InterPro" id="IPR029063">
    <property type="entry name" value="SAM-dependent_MTases_sf"/>
</dbReference>
<dbReference type="AlphaFoldDB" id="A0A413DGN9"/>
<dbReference type="InterPro" id="IPR023095">
    <property type="entry name" value="Ade_MeTrfase_dom_2"/>
</dbReference>
<dbReference type="InterPro" id="IPR012327">
    <property type="entry name" value="MeTrfase_D12"/>
</dbReference>
<dbReference type="RefSeq" id="WP_118327276.1">
    <property type="nucleotide sequence ID" value="NZ_QSAZ01000019.1"/>
</dbReference>
<accession>A0A413DGN9</accession>
<evidence type="ECO:0000256" key="6">
    <source>
        <dbReference type="ARBA" id="ARBA00047942"/>
    </source>
</evidence>
<evidence type="ECO:0000313" key="7">
    <source>
        <dbReference type="EMBL" id="RGW85139.1"/>
    </source>
</evidence>
<dbReference type="GO" id="GO:0032259">
    <property type="term" value="P:methylation"/>
    <property type="evidence" value="ECO:0007669"/>
    <property type="project" value="UniProtKB-KW"/>
</dbReference>
<dbReference type="PRINTS" id="PR00505">
    <property type="entry name" value="D12N6MTFRASE"/>
</dbReference>
<dbReference type="Gene3D" id="3.40.50.150">
    <property type="entry name" value="Vaccinia Virus protein VP39"/>
    <property type="match status" value="1"/>
</dbReference>
<dbReference type="EMBL" id="QSAZ01000019">
    <property type="protein sequence ID" value="RGW85139.1"/>
    <property type="molecule type" value="Genomic_DNA"/>
</dbReference>